<keyword evidence="4 7" id="KW-0378">Hydrolase</keyword>
<evidence type="ECO:0000256" key="4">
    <source>
        <dbReference type="ARBA" id="ARBA00022801"/>
    </source>
</evidence>
<accession>A0A069E9D4</accession>
<feature type="signal peptide" evidence="9">
    <location>
        <begin position="1"/>
        <end position="21"/>
    </location>
</feature>
<dbReference type="PATRIC" id="fig|1280949.3.peg.1708"/>
<feature type="active site" description="Charge relay system" evidence="6 7">
    <location>
        <position position="148"/>
    </location>
</feature>
<dbReference type="eggNOG" id="COG1404">
    <property type="taxonomic scope" value="Bacteria"/>
</dbReference>
<dbReference type="CDD" id="cd04848">
    <property type="entry name" value="Peptidases_S8_Autotransporter_serine_protease_like"/>
    <property type="match status" value="1"/>
</dbReference>
<evidence type="ECO:0000256" key="1">
    <source>
        <dbReference type="ARBA" id="ARBA00011073"/>
    </source>
</evidence>
<dbReference type="Proteomes" id="UP000027446">
    <property type="component" value="Unassembled WGS sequence"/>
</dbReference>
<sequence>MKTALVLAVAGPSLAMLGACASGGGGGSSAVTPASPPLPPPPAPPPPPPPPPFPAEIAPPSAFETREYTLTGGLPVIGASAAYSIGATGAGIKVAVIDTGTIDNHPDLQDAFVQTFDVCADTNCSGYDANGDPITTTRQPDDIDTSGHGTLVSGVIAARRQDDYTTVSDEGTGVQGVAFESSLISVRADSPGSCARTGEDEGCNYNDAALVRAIQYAVDQGASVINMSLGGEIDANPALENAVRSAASAGVLVVISAGNEAEPAIDDGMGNITPAVGGTPTEPAYIAGQDQSFGRVVAVGSIDLNRTISDFSNRAGNDAKSYYILAPGEGVATTGLDDDVVHPEWPACSATVTEQCRDADDTPDYWYASGTSFSAPYMAGALALMLQTFPNLRDKPEVALQILLDTADDYVDPDLDPITGTAAGEGIDEVSGVGILNLIKAFAPQGQQTLDFGTEKVSIDAALAPSGGAFGDWASNSGALNGLVFQDGYERGFVLDADAVSSQLPAAMTGNRMVDFGTRADWAAGETHAVRAGNLSFNWTQARLYDDPTAPYQEDPESTFQMRYSFGANEVEVGRGGSLTRLAPDVSLLNEPGVGNAFSTGGAWAKFSHHLRQGLVMDFFSAEQSGRSQSGFRFGRDKPRWSYRFGATFVEDANTALGGSVQERFGAEDQTRMTAYALEGAWLAGRRWTLSSGMEMASVELPGVNVNDVWTSRWSLGASRPAGPGRLSLIVAQPWRAETGSIALNAPVGIDVSGALIHQTINANLTPSGRQVDFETRYGFQLVDGWTGETAAVVSTSPNHIAGAEEESALWFRLSTDW</sequence>
<dbReference type="GO" id="GO:0004252">
    <property type="term" value="F:serine-type endopeptidase activity"/>
    <property type="evidence" value="ECO:0007669"/>
    <property type="project" value="UniProtKB-UniRule"/>
</dbReference>
<evidence type="ECO:0000256" key="3">
    <source>
        <dbReference type="ARBA" id="ARBA00022729"/>
    </source>
</evidence>
<dbReference type="InterPro" id="IPR050131">
    <property type="entry name" value="Peptidase_S8_subtilisin-like"/>
</dbReference>
<feature type="active site" description="Charge relay system" evidence="6 7">
    <location>
        <position position="372"/>
    </location>
</feature>
<dbReference type="InterPro" id="IPR034061">
    <property type="entry name" value="Peptidases_S8_Autotransporter"/>
</dbReference>
<dbReference type="PROSITE" id="PS51257">
    <property type="entry name" value="PROKAR_LIPOPROTEIN"/>
    <property type="match status" value="1"/>
</dbReference>
<name>A0A069E9D4_9PROT</name>
<dbReference type="InterPro" id="IPR000209">
    <property type="entry name" value="Peptidase_S8/S53_dom"/>
</dbReference>
<evidence type="ECO:0000259" key="10">
    <source>
        <dbReference type="Pfam" id="PF00082"/>
    </source>
</evidence>
<dbReference type="InterPro" id="IPR023828">
    <property type="entry name" value="Peptidase_S8_Ser-AS"/>
</dbReference>
<dbReference type="PROSITE" id="PS00138">
    <property type="entry name" value="SUBTILASE_SER"/>
    <property type="match status" value="1"/>
</dbReference>
<dbReference type="Pfam" id="PF00082">
    <property type="entry name" value="Peptidase_S8"/>
    <property type="match status" value="1"/>
</dbReference>
<feature type="active site" description="Charge relay system" evidence="6 7">
    <location>
        <position position="98"/>
    </location>
</feature>
<evidence type="ECO:0000256" key="2">
    <source>
        <dbReference type="ARBA" id="ARBA00022670"/>
    </source>
</evidence>
<keyword evidence="2 7" id="KW-0645">Protease</keyword>
<dbReference type="PRINTS" id="PR00723">
    <property type="entry name" value="SUBTILISIN"/>
</dbReference>
<evidence type="ECO:0000256" key="9">
    <source>
        <dbReference type="SAM" id="SignalP"/>
    </source>
</evidence>
<keyword evidence="12" id="KW-1185">Reference proteome</keyword>
<evidence type="ECO:0000256" key="6">
    <source>
        <dbReference type="PIRSR" id="PIRSR615500-1"/>
    </source>
</evidence>
<dbReference type="InterPro" id="IPR015500">
    <property type="entry name" value="Peptidase_S8_subtilisin-rel"/>
</dbReference>
<proteinExistence type="inferred from homology"/>
<dbReference type="GO" id="GO:0006508">
    <property type="term" value="P:proteolysis"/>
    <property type="evidence" value="ECO:0007669"/>
    <property type="project" value="UniProtKB-KW"/>
</dbReference>
<evidence type="ECO:0000313" key="12">
    <source>
        <dbReference type="Proteomes" id="UP000027446"/>
    </source>
</evidence>
<dbReference type="InterPro" id="IPR036852">
    <property type="entry name" value="Peptidase_S8/S53_dom_sf"/>
</dbReference>
<organism evidence="11 12">
    <name type="scientific">Hyphomonas adhaerens MHS-3</name>
    <dbReference type="NCBI Taxonomy" id="1280949"/>
    <lineage>
        <taxon>Bacteria</taxon>
        <taxon>Pseudomonadati</taxon>
        <taxon>Pseudomonadota</taxon>
        <taxon>Alphaproteobacteria</taxon>
        <taxon>Hyphomonadales</taxon>
        <taxon>Hyphomonadaceae</taxon>
        <taxon>Hyphomonas</taxon>
    </lineage>
</organism>
<dbReference type="EMBL" id="ARYH01000001">
    <property type="protein sequence ID" value="KCZ85686.1"/>
    <property type="molecule type" value="Genomic_DNA"/>
</dbReference>
<dbReference type="PROSITE" id="PS51892">
    <property type="entry name" value="SUBTILASE"/>
    <property type="match status" value="1"/>
</dbReference>
<evidence type="ECO:0000256" key="8">
    <source>
        <dbReference type="SAM" id="MobiDB-lite"/>
    </source>
</evidence>
<dbReference type="STRING" id="1280949.HAD_08375"/>
<protein>
    <submittedName>
        <fullName evidence="11">Peptidase S8/S53 subtilisin kexin sedolisin</fullName>
    </submittedName>
</protein>
<dbReference type="Gene3D" id="3.40.50.200">
    <property type="entry name" value="Peptidase S8/S53 domain"/>
    <property type="match status" value="1"/>
</dbReference>
<reference evidence="11 12" key="1">
    <citation type="journal article" date="2014" name="Antonie Van Leeuwenhoek">
        <title>Hyphomonas beringensis sp. nov. and Hyphomonas chukchiensis sp. nov., isolated from surface seawater of the Bering Sea and Chukchi Sea.</title>
        <authorList>
            <person name="Li C."/>
            <person name="Lai Q."/>
            <person name="Li G."/>
            <person name="Dong C."/>
            <person name="Wang J."/>
            <person name="Liao Y."/>
            <person name="Shao Z."/>
        </authorList>
    </citation>
    <scope>NUCLEOTIDE SEQUENCE [LARGE SCALE GENOMIC DNA]</scope>
    <source>
        <strain evidence="11 12">MHS-3</strain>
    </source>
</reference>
<dbReference type="SUPFAM" id="SSF52743">
    <property type="entry name" value="Subtilisin-like"/>
    <property type="match status" value="1"/>
</dbReference>
<keyword evidence="5 7" id="KW-0720">Serine protease</keyword>
<feature type="compositionally biased region" description="Pro residues" evidence="8">
    <location>
        <begin position="34"/>
        <end position="54"/>
    </location>
</feature>
<feature type="region of interest" description="Disordered" evidence="8">
    <location>
        <begin position="23"/>
        <end position="59"/>
    </location>
</feature>
<feature type="chain" id="PRO_5001660864" evidence="9">
    <location>
        <begin position="22"/>
        <end position="818"/>
    </location>
</feature>
<feature type="domain" description="Peptidase S8/S53" evidence="10">
    <location>
        <begin position="89"/>
        <end position="418"/>
    </location>
</feature>
<keyword evidence="3 9" id="KW-0732">Signal</keyword>
<dbReference type="PANTHER" id="PTHR43806:SF11">
    <property type="entry name" value="CEREVISIN-RELATED"/>
    <property type="match status" value="1"/>
</dbReference>
<dbReference type="AlphaFoldDB" id="A0A069E9D4"/>
<evidence type="ECO:0000256" key="5">
    <source>
        <dbReference type="ARBA" id="ARBA00022825"/>
    </source>
</evidence>
<comment type="caution">
    <text evidence="11">The sequence shown here is derived from an EMBL/GenBank/DDBJ whole genome shotgun (WGS) entry which is preliminary data.</text>
</comment>
<dbReference type="PROSITE" id="PS00137">
    <property type="entry name" value="SUBTILASE_HIS"/>
    <property type="match status" value="1"/>
</dbReference>
<dbReference type="PANTHER" id="PTHR43806">
    <property type="entry name" value="PEPTIDASE S8"/>
    <property type="match status" value="1"/>
</dbReference>
<comment type="similarity">
    <text evidence="1 7">Belongs to the peptidase S8 family.</text>
</comment>
<evidence type="ECO:0000256" key="7">
    <source>
        <dbReference type="PROSITE-ProRule" id="PRU01240"/>
    </source>
</evidence>
<evidence type="ECO:0000313" key="11">
    <source>
        <dbReference type="EMBL" id="KCZ85686.1"/>
    </source>
</evidence>
<dbReference type="InterPro" id="IPR022398">
    <property type="entry name" value="Peptidase_S8_His-AS"/>
</dbReference>
<gene>
    <name evidence="11" type="ORF">HAD_08375</name>
</gene>